<feature type="compositionally biased region" description="Polar residues" evidence="1">
    <location>
        <begin position="156"/>
        <end position="173"/>
    </location>
</feature>
<dbReference type="AlphaFoldDB" id="F3YUK0"/>
<dbReference type="STRING" id="690850.Desaf_0601"/>
<evidence type="ECO:0000313" key="3">
    <source>
        <dbReference type="EMBL" id="EGJ48954.1"/>
    </source>
</evidence>
<feature type="region of interest" description="Disordered" evidence="1">
    <location>
        <begin position="149"/>
        <end position="173"/>
    </location>
</feature>
<protein>
    <recommendedName>
        <fullName evidence="2">Rhodanese domain-containing protein</fullName>
    </recommendedName>
</protein>
<evidence type="ECO:0000259" key="2">
    <source>
        <dbReference type="PROSITE" id="PS50206"/>
    </source>
</evidence>
<dbReference type="RefSeq" id="WP_014258793.1">
    <property type="nucleotide sequence ID" value="NC_016629.1"/>
</dbReference>
<dbReference type="InterPro" id="IPR001763">
    <property type="entry name" value="Rhodanese-like_dom"/>
</dbReference>
<reference evidence="3 4" key="1">
    <citation type="journal article" date="2011" name="J. Bacteriol.">
        <title>Genome sequence of the mercury-methylating and pleomorphic Desulfovibrio africanus Strain Walvis Bay.</title>
        <authorList>
            <person name="Brown S.D."/>
            <person name="Wall J.D."/>
            <person name="Kucken A.M."/>
            <person name="Gilmour C.C."/>
            <person name="Podar M."/>
            <person name="Brandt C.C."/>
            <person name="Teshima H."/>
            <person name="Detter J.C."/>
            <person name="Han C.S."/>
            <person name="Land M.L."/>
            <person name="Lucas S."/>
            <person name="Han J."/>
            <person name="Pennacchio L."/>
            <person name="Nolan M."/>
            <person name="Pitluck S."/>
            <person name="Woyke T."/>
            <person name="Goodwin L."/>
            <person name="Palumbo A.V."/>
            <person name="Elias D.A."/>
        </authorList>
    </citation>
    <scope>NUCLEOTIDE SEQUENCE [LARGE SCALE GENOMIC DNA]</scope>
    <source>
        <strain evidence="3 4">Walvis Bay</strain>
    </source>
</reference>
<dbReference type="KEGG" id="daf:Desaf_0601"/>
<dbReference type="InterPro" id="IPR036873">
    <property type="entry name" value="Rhodanese-like_dom_sf"/>
</dbReference>
<dbReference type="PROSITE" id="PS50206">
    <property type="entry name" value="RHODANESE_3"/>
    <property type="match status" value="1"/>
</dbReference>
<organism evidence="3 4">
    <name type="scientific">Desulfocurvibacter africanus subsp. africanus str. Walvis Bay</name>
    <dbReference type="NCBI Taxonomy" id="690850"/>
    <lineage>
        <taxon>Bacteria</taxon>
        <taxon>Pseudomonadati</taxon>
        <taxon>Thermodesulfobacteriota</taxon>
        <taxon>Desulfovibrionia</taxon>
        <taxon>Desulfovibrionales</taxon>
        <taxon>Desulfovibrionaceae</taxon>
        <taxon>Desulfocurvibacter</taxon>
    </lineage>
</organism>
<feature type="domain" description="Rhodanese" evidence="2">
    <location>
        <begin position="65"/>
        <end position="155"/>
    </location>
</feature>
<dbReference type="Gene3D" id="3.40.250.10">
    <property type="entry name" value="Rhodanese-like domain"/>
    <property type="match status" value="1"/>
</dbReference>
<dbReference type="SUPFAM" id="SSF52821">
    <property type="entry name" value="Rhodanese/Cell cycle control phosphatase"/>
    <property type="match status" value="1"/>
</dbReference>
<dbReference type="EMBL" id="CP003221">
    <property type="protein sequence ID" value="EGJ48954.1"/>
    <property type="molecule type" value="Genomic_DNA"/>
</dbReference>
<keyword evidence="4" id="KW-1185">Reference proteome</keyword>
<feature type="region of interest" description="Disordered" evidence="1">
    <location>
        <begin position="1"/>
        <end position="49"/>
    </location>
</feature>
<name>F3YUK0_DESAF</name>
<dbReference type="Proteomes" id="UP000007844">
    <property type="component" value="Chromosome"/>
</dbReference>
<feature type="compositionally biased region" description="Basic and acidic residues" evidence="1">
    <location>
        <begin position="1"/>
        <end position="13"/>
    </location>
</feature>
<dbReference type="HOGENOM" id="CLU_1545124_0_0_7"/>
<sequence length="173" mass="19046">MQERDRQREKQRAQAEAQQAEMGIKGSSSVDNPVSPDYRGEMAVPGSDARLMGYGDMSAEELSRRLPDVTVLDLSKTRASPEEMKIAGALIKDPDRVDWANDLPKGRVYVLYDESPDQIISSRVADRLIGAGHDQVFVLQGGIHQWRKSGLPLEPRSTTAVSGQSPSRSDTSH</sequence>
<gene>
    <name evidence="3" type="ORF">Desaf_0601</name>
</gene>
<proteinExistence type="predicted"/>
<evidence type="ECO:0000256" key="1">
    <source>
        <dbReference type="SAM" id="MobiDB-lite"/>
    </source>
</evidence>
<accession>F3YUK0</accession>
<evidence type="ECO:0000313" key="4">
    <source>
        <dbReference type="Proteomes" id="UP000007844"/>
    </source>
</evidence>